<organism evidence="1 2">
    <name type="scientific">Diploscapter pachys</name>
    <dbReference type="NCBI Taxonomy" id="2018661"/>
    <lineage>
        <taxon>Eukaryota</taxon>
        <taxon>Metazoa</taxon>
        <taxon>Ecdysozoa</taxon>
        <taxon>Nematoda</taxon>
        <taxon>Chromadorea</taxon>
        <taxon>Rhabditida</taxon>
        <taxon>Rhabditina</taxon>
        <taxon>Rhabditomorpha</taxon>
        <taxon>Rhabditoidea</taxon>
        <taxon>Rhabditidae</taxon>
        <taxon>Diploscapter</taxon>
    </lineage>
</organism>
<dbReference type="EMBL" id="LIAE01007671">
    <property type="protein sequence ID" value="PAV77689.1"/>
    <property type="molecule type" value="Genomic_DNA"/>
</dbReference>
<sequence length="139" mass="15718">MNSLCRKIILTVVILLFIVRVKMPTRIISIGLYHYAQKQLRQQEETALAAAKELLEESRGKPWQQLVRERIGHIEGNPFCERLSSEELEASQSAGNAAAAVGMSGYHRDFYRTRSRSVDLSWISRSADEAANAMQPPKM</sequence>
<proteinExistence type="predicted"/>
<dbReference type="AlphaFoldDB" id="A0A2A2KUY6"/>
<gene>
    <name evidence="1" type="ORF">WR25_23523</name>
</gene>
<reference evidence="1 2" key="1">
    <citation type="journal article" date="2017" name="Curr. Biol.">
        <title>Genome architecture and evolution of a unichromosomal asexual nematode.</title>
        <authorList>
            <person name="Fradin H."/>
            <person name="Zegar C."/>
            <person name="Gutwein M."/>
            <person name="Lucas J."/>
            <person name="Kovtun M."/>
            <person name="Corcoran D."/>
            <person name="Baugh L.R."/>
            <person name="Kiontke K."/>
            <person name="Gunsalus K."/>
            <person name="Fitch D.H."/>
            <person name="Piano F."/>
        </authorList>
    </citation>
    <scope>NUCLEOTIDE SEQUENCE [LARGE SCALE GENOMIC DNA]</scope>
    <source>
        <strain evidence="1">PF1309</strain>
    </source>
</reference>
<evidence type="ECO:0000313" key="2">
    <source>
        <dbReference type="Proteomes" id="UP000218231"/>
    </source>
</evidence>
<accession>A0A2A2KUY6</accession>
<keyword evidence="2" id="KW-1185">Reference proteome</keyword>
<comment type="caution">
    <text evidence="1">The sequence shown here is derived from an EMBL/GenBank/DDBJ whole genome shotgun (WGS) entry which is preliminary data.</text>
</comment>
<dbReference type="Proteomes" id="UP000218231">
    <property type="component" value="Unassembled WGS sequence"/>
</dbReference>
<protein>
    <submittedName>
        <fullName evidence="1">Uncharacterized protein</fullName>
    </submittedName>
</protein>
<evidence type="ECO:0000313" key="1">
    <source>
        <dbReference type="EMBL" id="PAV77689.1"/>
    </source>
</evidence>
<name>A0A2A2KUY6_9BILA</name>